<comment type="caution">
    <text evidence="3">The sequence shown here is derived from an EMBL/GenBank/DDBJ whole genome shotgun (WGS) entry which is preliminary data.</text>
</comment>
<evidence type="ECO:0000313" key="4">
    <source>
        <dbReference type="Proteomes" id="UP001234178"/>
    </source>
</evidence>
<feature type="transmembrane region" description="Helical" evidence="2">
    <location>
        <begin position="39"/>
        <end position="60"/>
    </location>
</feature>
<sequence length="99" mass="11414">MASSHQTTERRRSNSHAMPSTSSTSFCQRRTVFRPRLQSLLPLCYLVAAVSCWTLVHAGWQDDILPRRSITLVEAPPGRWLSMVFGLYTQEYTHVFRTE</sequence>
<evidence type="ECO:0000256" key="2">
    <source>
        <dbReference type="SAM" id="Phobius"/>
    </source>
</evidence>
<name>A0ABQ9ZJS0_9CRUS</name>
<keyword evidence="2" id="KW-1133">Transmembrane helix</keyword>
<organism evidence="3 4">
    <name type="scientific">Daphnia magna</name>
    <dbReference type="NCBI Taxonomy" id="35525"/>
    <lineage>
        <taxon>Eukaryota</taxon>
        <taxon>Metazoa</taxon>
        <taxon>Ecdysozoa</taxon>
        <taxon>Arthropoda</taxon>
        <taxon>Crustacea</taxon>
        <taxon>Branchiopoda</taxon>
        <taxon>Diplostraca</taxon>
        <taxon>Cladocera</taxon>
        <taxon>Anomopoda</taxon>
        <taxon>Daphniidae</taxon>
        <taxon>Daphnia</taxon>
    </lineage>
</organism>
<protein>
    <submittedName>
        <fullName evidence="3">Uncharacterized protein</fullName>
    </submittedName>
</protein>
<evidence type="ECO:0000256" key="1">
    <source>
        <dbReference type="SAM" id="MobiDB-lite"/>
    </source>
</evidence>
<gene>
    <name evidence="3" type="ORF">OUZ56_025407</name>
</gene>
<dbReference type="Proteomes" id="UP001234178">
    <property type="component" value="Unassembled WGS sequence"/>
</dbReference>
<evidence type="ECO:0000313" key="3">
    <source>
        <dbReference type="EMBL" id="KAK4013174.1"/>
    </source>
</evidence>
<keyword evidence="4" id="KW-1185">Reference proteome</keyword>
<feature type="region of interest" description="Disordered" evidence="1">
    <location>
        <begin position="1"/>
        <end position="25"/>
    </location>
</feature>
<proteinExistence type="predicted"/>
<reference evidence="3 4" key="1">
    <citation type="journal article" date="2023" name="Nucleic Acids Res.">
        <title>The hologenome of Daphnia magna reveals possible DNA methylation and microbiome-mediated evolution of the host genome.</title>
        <authorList>
            <person name="Chaturvedi A."/>
            <person name="Li X."/>
            <person name="Dhandapani V."/>
            <person name="Marshall H."/>
            <person name="Kissane S."/>
            <person name="Cuenca-Cambronero M."/>
            <person name="Asole G."/>
            <person name="Calvet F."/>
            <person name="Ruiz-Romero M."/>
            <person name="Marangio P."/>
            <person name="Guigo R."/>
            <person name="Rago D."/>
            <person name="Mirbahai L."/>
            <person name="Eastwood N."/>
            <person name="Colbourne J.K."/>
            <person name="Zhou J."/>
            <person name="Mallon E."/>
            <person name="Orsini L."/>
        </authorList>
    </citation>
    <scope>NUCLEOTIDE SEQUENCE [LARGE SCALE GENOMIC DNA]</scope>
    <source>
        <strain evidence="3">LRV0_1</strain>
    </source>
</reference>
<feature type="compositionally biased region" description="Polar residues" evidence="1">
    <location>
        <begin position="15"/>
        <end position="25"/>
    </location>
</feature>
<accession>A0ABQ9ZJS0</accession>
<keyword evidence="2" id="KW-0812">Transmembrane</keyword>
<keyword evidence="2" id="KW-0472">Membrane</keyword>
<dbReference type="EMBL" id="JAOYFB010000004">
    <property type="protein sequence ID" value="KAK4013174.1"/>
    <property type="molecule type" value="Genomic_DNA"/>
</dbReference>